<sequence>MLTRRIESRALGLLESAVCNRSRREQARTCVQRSSQPISKQDPCSLAWFCG</sequence>
<accession>A0A564Z1D5</accession>
<name>A0A564Z1D5_HYMDI</name>
<organism evidence="1 2">
    <name type="scientific">Hymenolepis diminuta</name>
    <name type="common">Rat tapeworm</name>
    <dbReference type="NCBI Taxonomy" id="6216"/>
    <lineage>
        <taxon>Eukaryota</taxon>
        <taxon>Metazoa</taxon>
        <taxon>Spiralia</taxon>
        <taxon>Lophotrochozoa</taxon>
        <taxon>Platyhelminthes</taxon>
        <taxon>Cestoda</taxon>
        <taxon>Eucestoda</taxon>
        <taxon>Cyclophyllidea</taxon>
        <taxon>Hymenolepididae</taxon>
        <taxon>Hymenolepis</taxon>
    </lineage>
</organism>
<dbReference type="Proteomes" id="UP000321570">
    <property type="component" value="Unassembled WGS sequence"/>
</dbReference>
<reference evidence="1 2" key="1">
    <citation type="submission" date="2019-07" db="EMBL/GenBank/DDBJ databases">
        <authorList>
            <person name="Jastrzebski P J."/>
            <person name="Paukszto L."/>
            <person name="Jastrzebski P J."/>
        </authorList>
    </citation>
    <scope>NUCLEOTIDE SEQUENCE [LARGE SCALE GENOMIC DNA]</scope>
    <source>
        <strain evidence="1 2">WMS-il1</strain>
    </source>
</reference>
<keyword evidence="2" id="KW-1185">Reference proteome</keyword>
<protein>
    <submittedName>
        <fullName evidence="1">Uncharacterized protein</fullName>
    </submittedName>
</protein>
<evidence type="ECO:0000313" key="2">
    <source>
        <dbReference type="Proteomes" id="UP000321570"/>
    </source>
</evidence>
<proteinExistence type="predicted"/>
<gene>
    <name evidence="1" type="ORF">WMSIL1_LOCUS11707</name>
</gene>
<evidence type="ECO:0000313" key="1">
    <source>
        <dbReference type="EMBL" id="VUZ53236.1"/>
    </source>
</evidence>
<dbReference type="AlphaFoldDB" id="A0A564Z1D5"/>
<dbReference type="EMBL" id="CABIJS010000555">
    <property type="protein sequence ID" value="VUZ53236.1"/>
    <property type="molecule type" value="Genomic_DNA"/>
</dbReference>